<keyword evidence="7" id="KW-0479">Metal-binding</keyword>
<dbReference type="InterPro" id="IPR012286">
    <property type="entry name" value="Tetrahaem_cytochrome"/>
</dbReference>
<dbReference type="GO" id="GO:0030288">
    <property type="term" value="C:outer membrane-bounded periplasmic space"/>
    <property type="evidence" value="ECO:0007669"/>
    <property type="project" value="TreeGrafter"/>
</dbReference>
<keyword evidence="5" id="KW-0813">Transport</keyword>
<feature type="domain" description="Tetrahaem cytochrome" evidence="14">
    <location>
        <begin position="231"/>
        <end position="332"/>
    </location>
</feature>
<evidence type="ECO:0000256" key="11">
    <source>
        <dbReference type="ARBA" id="ARBA00023002"/>
    </source>
</evidence>
<keyword evidence="6" id="KW-0349">Heme</keyword>
<name>A0A545TAC0_9GAMM</name>
<comment type="similarity">
    <text evidence="3">Belongs to the cytochrome c-552 family.</text>
</comment>
<dbReference type="OrthoDB" id="9814800at2"/>
<evidence type="ECO:0000256" key="13">
    <source>
        <dbReference type="ARBA" id="ARBA00049131"/>
    </source>
</evidence>
<evidence type="ECO:0000256" key="3">
    <source>
        <dbReference type="ARBA" id="ARBA00009288"/>
    </source>
</evidence>
<comment type="subcellular location">
    <subcellularLocation>
        <location evidence="2">Cell envelope</location>
    </subcellularLocation>
</comment>
<comment type="caution">
    <text evidence="15">The sequence shown here is derived from an EMBL/GenBank/DDBJ whole genome shotgun (WGS) entry which is preliminary data.</text>
</comment>
<evidence type="ECO:0000256" key="12">
    <source>
        <dbReference type="ARBA" id="ARBA00023004"/>
    </source>
</evidence>
<dbReference type="EC" id="1.7.2.2" evidence="4"/>
<organism evidence="15 16">
    <name type="scientific">Aliikangiella marina</name>
    <dbReference type="NCBI Taxonomy" id="1712262"/>
    <lineage>
        <taxon>Bacteria</taxon>
        <taxon>Pseudomonadati</taxon>
        <taxon>Pseudomonadota</taxon>
        <taxon>Gammaproteobacteria</taxon>
        <taxon>Oceanospirillales</taxon>
        <taxon>Pleioneaceae</taxon>
        <taxon>Aliikangiella</taxon>
    </lineage>
</organism>
<dbReference type="Gene3D" id="3.90.10.10">
    <property type="entry name" value="Cytochrome C3"/>
    <property type="match status" value="2"/>
</dbReference>
<comment type="cofactor">
    <cofactor evidence="1">
        <name>heme c</name>
        <dbReference type="ChEBI" id="CHEBI:61717"/>
    </cofactor>
</comment>
<keyword evidence="11" id="KW-0560">Oxidoreductase</keyword>
<evidence type="ECO:0000313" key="15">
    <source>
        <dbReference type="EMBL" id="TQV74147.1"/>
    </source>
</evidence>
<evidence type="ECO:0000256" key="6">
    <source>
        <dbReference type="ARBA" id="ARBA00022617"/>
    </source>
</evidence>
<keyword evidence="16" id="KW-1185">Reference proteome</keyword>
<evidence type="ECO:0000256" key="1">
    <source>
        <dbReference type="ARBA" id="ARBA00001926"/>
    </source>
</evidence>
<dbReference type="AlphaFoldDB" id="A0A545TAC0"/>
<dbReference type="PANTHER" id="PTHR30633">
    <property type="entry name" value="CYTOCHROME C-552 RESPIRATORY NITRITE REDUCTASE"/>
    <property type="match status" value="1"/>
</dbReference>
<keyword evidence="8" id="KW-0732">Signal</keyword>
<dbReference type="GO" id="GO:0046872">
    <property type="term" value="F:metal ion binding"/>
    <property type="evidence" value="ECO:0007669"/>
    <property type="project" value="UniProtKB-KW"/>
</dbReference>
<evidence type="ECO:0000256" key="8">
    <source>
        <dbReference type="ARBA" id="ARBA00022729"/>
    </source>
</evidence>
<evidence type="ECO:0000256" key="5">
    <source>
        <dbReference type="ARBA" id="ARBA00022448"/>
    </source>
</evidence>
<evidence type="ECO:0000256" key="4">
    <source>
        <dbReference type="ARBA" id="ARBA00011887"/>
    </source>
</evidence>
<dbReference type="GO" id="GO:0020037">
    <property type="term" value="F:heme binding"/>
    <property type="evidence" value="ECO:0007669"/>
    <property type="project" value="TreeGrafter"/>
</dbReference>
<evidence type="ECO:0000256" key="10">
    <source>
        <dbReference type="ARBA" id="ARBA00022982"/>
    </source>
</evidence>
<evidence type="ECO:0000256" key="2">
    <source>
        <dbReference type="ARBA" id="ARBA00004196"/>
    </source>
</evidence>
<evidence type="ECO:0000256" key="7">
    <source>
        <dbReference type="ARBA" id="ARBA00022723"/>
    </source>
</evidence>
<dbReference type="Gene3D" id="1.10.1130.10">
    <property type="entry name" value="Flavocytochrome C3, Chain A"/>
    <property type="match status" value="1"/>
</dbReference>
<dbReference type="InterPro" id="IPR003321">
    <property type="entry name" value="Cyt_c552"/>
</dbReference>
<dbReference type="PANTHER" id="PTHR30633:SF0">
    <property type="entry name" value="CYTOCHROME C-552"/>
    <property type="match status" value="1"/>
</dbReference>
<keyword evidence="9" id="KW-0106">Calcium</keyword>
<dbReference type="SUPFAM" id="SSF48695">
    <property type="entry name" value="Multiheme cytochromes"/>
    <property type="match status" value="1"/>
</dbReference>
<keyword evidence="12" id="KW-0408">Iron</keyword>
<protein>
    <recommendedName>
        <fullName evidence="4">nitrite reductase (cytochrome; ammonia-forming)</fullName>
        <ecNumber evidence="4">1.7.2.2</ecNumber>
    </recommendedName>
</protein>
<dbReference type="Pfam" id="PF14537">
    <property type="entry name" value="Cytochrom_c3_2"/>
    <property type="match status" value="2"/>
</dbReference>
<dbReference type="GO" id="GO:0019645">
    <property type="term" value="P:anaerobic electron transport chain"/>
    <property type="evidence" value="ECO:0007669"/>
    <property type="project" value="TreeGrafter"/>
</dbReference>
<dbReference type="GO" id="GO:0042279">
    <property type="term" value="F:nitrite reductase (cytochrome, ammonia-forming) activity"/>
    <property type="evidence" value="ECO:0007669"/>
    <property type="project" value="UniProtKB-EC"/>
</dbReference>
<accession>A0A545TAC0</accession>
<evidence type="ECO:0000313" key="16">
    <source>
        <dbReference type="Proteomes" id="UP000317839"/>
    </source>
</evidence>
<feature type="domain" description="Tetrahaem cytochrome" evidence="14">
    <location>
        <begin position="36"/>
        <end position="127"/>
    </location>
</feature>
<dbReference type="InterPro" id="IPR036280">
    <property type="entry name" value="Multihaem_cyt_sf"/>
</dbReference>
<gene>
    <name evidence="15" type="ORF">FLL45_14290</name>
</gene>
<dbReference type="Proteomes" id="UP000317839">
    <property type="component" value="Unassembled WGS sequence"/>
</dbReference>
<comment type="catalytic activity">
    <reaction evidence="13">
        <text>6 Fe(III)-[cytochrome c] + NH4(+) + 2 H2O = 6 Fe(II)-[cytochrome c] + nitrite + 8 H(+)</text>
        <dbReference type="Rhea" id="RHEA:13089"/>
        <dbReference type="Rhea" id="RHEA-COMP:10350"/>
        <dbReference type="Rhea" id="RHEA-COMP:14399"/>
        <dbReference type="ChEBI" id="CHEBI:15377"/>
        <dbReference type="ChEBI" id="CHEBI:15378"/>
        <dbReference type="ChEBI" id="CHEBI:16301"/>
        <dbReference type="ChEBI" id="CHEBI:28938"/>
        <dbReference type="ChEBI" id="CHEBI:29033"/>
        <dbReference type="ChEBI" id="CHEBI:29034"/>
        <dbReference type="EC" id="1.7.2.2"/>
    </reaction>
</comment>
<keyword evidence="10" id="KW-0249">Electron transport</keyword>
<reference evidence="15 16" key="1">
    <citation type="submission" date="2019-06" db="EMBL/GenBank/DDBJ databases">
        <title>Draft genome of Aliikangiella marina GYP-15.</title>
        <authorList>
            <person name="Wang G."/>
        </authorList>
    </citation>
    <scope>NUCLEOTIDE SEQUENCE [LARGE SCALE GENOMIC DNA]</scope>
    <source>
        <strain evidence="15 16">GYP-15</strain>
    </source>
</reference>
<evidence type="ECO:0000256" key="9">
    <source>
        <dbReference type="ARBA" id="ARBA00022837"/>
    </source>
</evidence>
<sequence>MPIGIALTLIIGAYLGYNLFEGDKSLFLGGETSHGHYQIELECQACHTTPFASQEKMQQACESCHAEELDRVNDSHPKKVFLDPRNADLLATLDARLCVSCHREHKPEITRDFGVTLAADFCFHCHQDIKEERPSHAEFEFKTCATSGCHNFHDNSMLYEKFIAKHLDEPAIKDPARLPEKTGLKRWLKKNKKKLPLDVAEPQMDSFSFEATNQATVDLSRVVEDWKSSIHARTDANCTSCHTQNVSQNHNSFTIASVAPVCESCHKRQHKAFLESKHGMRLALELSPMSTDKARLEVDKSHSKSLDCNSCHNPHSLNVVEAAMDSCLGCHQDTHSQNYKNSKHYQLWAQEILGEAPSGSGVSCATCHLPKVKKGRRVTVIHNQNLNLRPNTKMLRSVCMNCHGLEFSVSALADEALIENNFIGIPTKKHQTFELVKQRMKSRQ</sequence>
<dbReference type="EMBL" id="VIKR01000003">
    <property type="protein sequence ID" value="TQV74147.1"/>
    <property type="molecule type" value="Genomic_DNA"/>
</dbReference>
<evidence type="ECO:0000259" key="14">
    <source>
        <dbReference type="Pfam" id="PF14537"/>
    </source>
</evidence>
<proteinExistence type="inferred from homology"/>